<feature type="non-terminal residue" evidence="1">
    <location>
        <position position="1"/>
    </location>
</feature>
<reference evidence="1" key="1">
    <citation type="journal article" date="2021" name="Open Biol.">
        <title>Shared evolutionary footprints suggest mitochondrial oxidative damage underlies multiple complex I losses in fungi.</title>
        <authorList>
            <person name="Schikora-Tamarit M.A."/>
            <person name="Marcet-Houben M."/>
            <person name="Nosek J."/>
            <person name="Gabaldon T."/>
        </authorList>
    </citation>
    <scope>NUCLEOTIDE SEQUENCE</scope>
    <source>
        <strain evidence="1">CBS2887</strain>
    </source>
</reference>
<comment type="caution">
    <text evidence="1">The sequence shown here is derived from an EMBL/GenBank/DDBJ whole genome shotgun (WGS) entry which is preliminary data.</text>
</comment>
<dbReference type="Gene3D" id="3.40.50.970">
    <property type="match status" value="1"/>
</dbReference>
<name>A0A9P8PRV3_WICPI</name>
<proteinExistence type="predicted"/>
<evidence type="ECO:0000313" key="2">
    <source>
        <dbReference type="Proteomes" id="UP000774326"/>
    </source>
</evidence>
<dbReference type="Proteomes" id="UP000774326">
    <property type="component" value="Unassembled WGS sequence"/>
</dbReference>
<dbReference type="SUPFAM" id="SSF52518">
    <property type="entry name" value="Thiamin diphosphate-binding fold (THDP-binding)"/>
    <property type="match status" value="1"/>
</dbReference>
<reference evidence="1" key="2">
    <citation type="submission" date="2021-01" db="EMBL/GenBank/DDBJ databases">
        <authorList>
            <person name="Schikora-Tamarit M.A."/>
        </authorList>
    </citation>
    <scope>NUCLEOTIDE SEQUENCE</scope>
    <source>
        <strain evidence="1">CBS2887</strain>
    </source>
</reference>
<sequence>KEYFTIKSNWLIGSDKWCFDQGLSTLHQVLSYNKRVKLLIIDSDSSLNRKQGKKNAGLYAMNYGNSYVASVALYSSYSQTLTSLLEANNFKQGPAIVLAYLPHYEDHLE</sequence>
<dbReference type="EMBL" id="JAEUBG010005175">
    <property type="protein sequence ID" value="KAH3677263.1"/>
    <property type="molecule type" value="Genomic_DNA"/>
</dbReference>
<dbReference type="InterPro" id="IPR050722">
    <property type="entry name" value="Pyruvate:ferred/Flavod_OxRd"/>
</dbReference>
<dbReference type="GO" id="GO:0006979">
    <property type="term" value="P:response to oxidative stress"/>
    <property type="evidence" value="ECO:0007669"/>
    <property type="project" value="TreeGrafter"/>
</dbReference>
<protein>
    <submittedName>
        <fullName evidence="1">Uncharacterized protein</fullName>
    </submittedName>
</protein>
<keyword evidence="2" id="KW-1185">Reference proteome</keyword>
<feature type="non-terminal residue" evidence="1">
    <location>
        <position position="109"/>
    </location>
</feature>
<evidence type="ECO:0000313" key="1">
    <source>
        <dbReference type="EMBL" id="KAH3677263.1"/>
    </source>
</evidence>
<dbReference type="InterPro" id="IPR029061">
    <property type="entry name" value="THDP-binding"/>
</dbReference>
<dbReference type="PANTHER" id="PTHR32154:SF0">
    <property type="entry name" value="PYRUVATE-FLAVODOXIN OXIDOREDUCTASE-RELATED"/>
    <property type="match status" value="1"/>
</dbReference>
<dbReference type="PANTHER" id="PTHR32154">
    <property type="entry name" value="PYRUVATE-FLAVODOXIN OXIDOREDUCTASE-RELATED"/>
    <property type="match status" value="1"/>
</dbReference>
<accession>A0A9P8PRV3</accession>
<dbReference type="AlphaFoldDB" id="A0A9P8PRV3"/>
<dbReference type="OrthoDB" id="3205919at2759"/>
<gene>
    <name evidence="1" type="ORF">WICPIJ_009007</name>
</gene>
<organism evidence="1 2">
    <name type="scientific">Wickerhamomyces pijperi</name>
    <name type="common">Yeast</name>
    <name type="synonym">Pichia pijperi</name>
    <dbReference type="NCBI Taxonomy" id="599730"/>
    <lineage>
        <taxon>Eukaryota</taxon>
        <taxon>Fungi</taxon>
        <taxon>Dikarya</taxon>
        <taxon>Ascomycota</taxon>
        <taxon>Saccharomycotina</taxon>
        <taxon>Saccharomycetes</taxon>
        <taxon>Phaffomycetales</taxon>
        <taxon>Wickerhamomycetaceae</taxon>
        <taxon>Wickerhamomyces</taxon>
    </lineage>
</organism>